<reference evidence="3" key="1">
    <citation type="submission" date="2018-01" db="EMBL/GenBank/DDBJ databases">
        <title>Draft Genome Sequence of the Radioresistant Bacterium Deinococcus aerius TR0125, Isolated from the Higher Atmosphere above Japan.</title>
        <authorList>
            <person name="Satoh K."/>
            <person name="Arai H."/>
            <person name="Sanzen T."/>
            <person name="Kawaguchi Y."/>
            <person name="Hayashi H."/>
            <person name="Yokobori S."/>
            <person name="Yamagishi A."/>
            <person name="Oono Y."/>
            <person name="Narumi I."/>
        </authorList>
    </citation>
    <scope>NUCLEOTIDE SEQUENCE [LARGE SCALE GENOMIC DNA]</scope>
    <source>
        <strain evidence="3">TR0125</strain>
    </source>
</reference>
<comment type="caution">
    <text evidence="2">The sequence shown here is derived from an EMBL/GenBank/DDBJ whole genome shotgun (WGS) entry which is preliminary data.</text>
</comment>
<dbReference type="Pfam" id="PF00563">
    <property type="entry name" value="EAL"/>
    <property type="match status" value="1"/>
</dbReference>
<dbReference type="RefSeq" id="WP_235610406.1">
    <property type="nucleotide sequence ID" value="NZ_BFAG01000010.1"/>
</dbReference>
<dbReference type="Gene3D" id="3.20.20.450">
    <property type="entry name" value="EAL domain"/>
    <property type="match status" value="1"/>
</dbReference>
<feature type="domain" description="EAL" evidence="1">
    <location>
        <begin position="86"/>
        <end position="340"/>
    </location>
</feature>
<proteinExistence type="predicted"/>
<evidence type="ECO:0000259" key="1">
    <source>
        <dbReference type="PROSITE" id="PS50883"/>
    </source>
</evidence>
<dbReference type="PROSITE" id="PS50883">
    <property type="entry name" value="EAL"/>
    <property type="match status" value="1"/>
</dbReference>
<protein>
    <submittedName>
        <fullName evidence="2">Diguanylate cyclase/phosphodiesterase with GAF sensor</fullName>
    </submittedName>
</protein>
<gene>
    <name evidence="2" type="ORF">DAERI_100152</name>
</gene>
<accession>A0A2I9CXI0</accession>
<dbReference type="InterPro" id="IPR050706">
    <property type="entry name" value="Cyclic-di-GMP_PDE-like"/>
</dbReference>
<dbReference type="EMBL" id="BFAG01000010">
    <property type="protein sequence ID" value="GBF06789.1"/>
    <property type="molecule type" value="Genomic_DNA"/>
</dbReference>
<dbReference type="PANTHER" id="PTHR33121:SF76">
    <property type="entry name" value="SIGNALING PROTEIN"/>
    <property type="match status" value="1"/>
</dbReference>
<sequence length="344" mass="37165">MQPLDCGALTALLLHAASRHLHRKLALLLAAHGLPLEVRDDAFVIPASGFDRLADVLAAFSGTERPDLLAVPRTGERLDLWHVAPLEQWVGRLSSGWFGAASERLRFHLQPIVELGGGGVYGYEALVRAEWGGQLIGAGPLLKAAATHGQSRGFDAHARRGAIQQAYPLLGPGQVLFINFAPGVVYNPDICLQTTFETCREVGADFSRLLFEVTESEAFPDLRLLRAILERYRAEGARVALDDLGAGHTSLTYLAELRPDLVKLDRDLVRGLHGDDPRVPLVSALVRYAHDLGIQVVAEGIETGGELRMVAELGADYAQGYFLGRPAPQPGGLAPQAARFWAAP</sequence>
<dbReference type="Proteomes" id="UP000236569">
    <property type="component" value="Unassembled WGS sequence"/>
</dbReference>
<keyword evidence="3" id="KW-1185">Reference proteome</keyword>
<dbReference type="AlphaFoldDB" id="A0A2I9CXI0"/>
<evidence type="ECO:0000313" key="3">
    <source>
        <dbReference type="Proteomes" id="UP000236569"/>
    </source>
</evidence>
<organism evidence="2 3">
    <name type="scientific">Deinococcus aerius</name>
    <dbReference type="NCBI Taxonomy" id="200253"/>
    <lineage>
        <taxon>Bacteria</taxon>
        <taxon>Thermotogati</taxon>
        <taxon>Deinococcota</taxon>
        <taxon>Deinococci</taxon>
        <taxon>Deinococcales</taxon>
        <taxon>Deinococcaceae</taxon>
        <taxon>Deinococcus</taxon>
    </lineage>
</organism>
<dbReference type="PANTHER" id="PTHR33121">
    <property type="entry name" value="CYCLIC DI-GMP PHOSPHODIESTERASE PDEF"/>
    <property type="match status" value="1"/>
</dbReference>
<dbReference type="InterPro" id="IPR001633">
    <property type="entry name" value="EAL_dom"/>
</dbReference>
<dbReference type="SMART" id="SM00052">
    <property type="entry name" value="EAL"/>
    <property type="match status" value="1"/>
</dbReference>
<evidence type="ECO:0000313" key="2">
    <source>
        <dbReference type="EMBL" id="GBF06789.1"/>
    </source>
</evidence>
<dbReference type="SUPFAM" id="SSF141868">
    <property type="entry name" value="EAL domain-like"/>
    <property type="match status" value="1"/>
</dbReference>
<name>A0A2I9CXI0_9DEIO</name>
<dbReference type="InterPro" id="IPR035919">
    <property type="entry name" value="EAL_sf"/>
</dbReference>
<dbReference type="GO" id="GO:0071111">
    <property type="term" value="F:cyclic-guanylate-specific phosphodiesterase activity"/>
    <property type="evidence" value="ECO:0007669"/>
    <property type="project" value="InterPro"/>
</dbReference>
<dbReference type="CDD" id="cd01948">
    <property type="entry name" value="EAL"/>
    <property type="match status" value="1"/>
</dbReference>